<dbReference type="STRING" id="472175.EL18_02155"/>
<dbReference type="PANTHER" id="PTHR44154:SF1">
    <property type="entry name" value="QUINONE OXIDOREDUCTASE"/>
    <property type="match status" value="1"/>
</dbReference>
<gene>
    <name evidence="3" type="ORF">EL18_02155</name>
</gene>
<dbReference type="GO" id="GO:0016491">
    <property type="term" value="F:oxidoreductase activity"/>
    <property type="evidence" value="ECO:0007669"/>
    <property type="project" value="InterPro"/>
</dbReference>
<dbReference type="InterPro" id="IPR051603">
    <property type="entry name" value="Zinc-ADH_QOR/CCCR"/>
</dbReference>
<dbReference type="Gene3D" id="3.40.50.720">
    <property type="entry name" value="NAD(P)-binding Rossmann-like Domain"/>
    <property type="match status" value="1"/>
</dbReference>
<dbReference type="InterPro" id="IPR020843">
    <property type="entry name" value="ER"/>
</dbReference>
<keyword evidence="1" id="KW-0521">NADP</keyword>
<evidence type="ECO:0000313" key="3">
    <source>
        <dbReference type="EMBL" id="KFB11111.1"/>
    </source>
</evidence>
<evidence type="ECO:0000256" key="1">
    <source>
        <dbReference type="ARBA" id="ARBA00022857"/>
    </source>
</evidence>
<dbReference type="SMART" id="SM00829">
    <property type="entry name" value="PKS_ER"/>
    <property type="match status" value="1"/>
</dbReference>
<dbReference type="EMBL" id="JMQM01000001">
    <property type="protein sequence ID" value="KFB11111.1"/>
    <property type="molecule type" value="Genomic_DNA"/>
</dbReference>
<dbReference type="SUPFAM" id="SSF51735">
    <property type="entry name" value="NAD(P)-binding Rossmann-fold domains"/>
    <property type="match status" value="1"/>
</dbReference>
<dbReference type="RefSeq" id="WP_036482665.1">
    <property type="nucleotide sequence ID" value="NZ_JMQM01000001.1"/>
</dbReference>
<dbReference type="InterPro" id="IPR013154">
    <property type="entry name" value="ADH-like_N"/>
</dbReference>
<organism evidence="3 4">
    <name type="scientific">Nitratireductor basaltis</name>
    <dbReference type="NCBI Taxonomy" id="472175"/>
    <lineage>
        <taxon>Bacteria</taxon>
        <taxon>Pseudomonadati</taxon>
        <taxon>Pseudomonadota</taxon>
        <taxon>Alphaproteobacteria</taxon>
        <taxon>Hyphomicrobiales</taxon>
        <taxon>Phyllobacteriaceae</taxon>
        <taxon>Nitratireductor</taxon>
    </lineage>
</organism>
<dbReference type="Pfam" id="PF08240">
    <property type="entry name" value="ADH_N"/>
    <property type="match status" value="1"/>
</dbReference>
<dbReference type="AlphaFoldDB" id="A0A084UDS5"/>
<accession>A0A084UDS5</accession>
<dbReference type="Proteomes" id="UP000053675">
    <property type="component" value="Unassembled WGS sequence"/>
</dbReference>
<dbReference type="PANTHER" id="PTHR44154">
    <property type="entry name" value="QUINONE OXIDOREDUCTASE"/>
    <property type="match status" value="1"/>
</dbReference>
<dbReference type="InterPro" id="IPR013149">
    <property type="entry name" value="ADH-like_C"/>
</dbReference>
<dbReference type="PATRIC" id="fig|472175.3.peg.2145"/>
<reference evidence="3 4" key="1">
    <citation type="submission" date="2014-05" db="EMBL/GenBank/DDBJ databases">
        <title>Draft Genome Sequence of Nitratireductor basaltis Strain UMTGB225, A Marine Bacterium Isolated from Green Barrel Tunicate.</title>
        <authorList>
            <person name="Gan H.Y."/>
        </authorList>
    </citation>
    <scope>NUCLEOTIDE SEQUENCE [LARGE SCALE GENOMIC DNA]</scope>
    <source>
        <strain evidence="3 4">UMTGB225</strain>
    </source>
</reference>
<dbReference type="Pfam" id="PF00107">
    <property type="entry name" value="ADH_zinc_N"/>
    <property type="match status" value="1"/>
</dbReference>
<comment type="caution">
    <text evidence="3">The sequence shown here is derived from an EMBL/GenBank/DDBJ whole genome shotgun (WGS) entry which is preliminary data.</text>
</comment>
<evidence type="ECO:0000313" key="4">
    <source>
        <dbReference type="Proteomes" id="UP000053675"/>
    </source>
</evidence>
<feature type="domain" description="Enoyl reductase (ER)" evidence="2">
    <location>
        <begin position="12"/>
        <end position="322"/>
    </location>
</feature>
<evidence type="ECO:0000259" key="2">
    <source>
        <dbReference type="SMART" id="SM00829"/>
    </source>
</evidence>
<dbReference type="eggNOG" id="COG0604">
    <property type="taxonomic scope" value="Bacteria"/>
</dbReference>
<dbReference type="InterPro" id="IPR011032">
    <property type="entry name" value="GroES-like_sf"/>
</dbReference>
<name>A0A084UDS5_9HYPH</name>
<proteinExistence type="predicted"/>
<dbReference type="InterPro" id="IPR036291">
    <property type="entry name" value="NAD(P)-bd_dom_sf"/>
</dbReference>
<dbReference type="OrthoDB" id="7355832at2"/>
<dbReference type="CDD" id="cd08253">
    <property type="entry name" value="zeta_crystallin"/>
    <property type="match status" value="1"/>
</dbReference>
<keyword evidence="4" id="KW-1185">Reference proteome</keyword>
<sequence>MKAAWYEHNGPAARVLEVGDMPAPKPGAGEVRVRLHTSGVNPSDVKGRKGREPVAPRIIPHSDGAGEVDLVGDGVNHARIGERVWIWNGQWRRPFGTAAEYIVVPEEQAVALPKQADYAAGACFGIPALTASHAVNLHGEIGGKTLLITGAGSSVGYYAVQFAKAKGARVIGTASGARADLARQAGADFVIDYKVKDVTKVVKDLTSGKGAHGIIDMDFSSTASLIANGVLAPHGKTVCYGSNAHGDVQVSFPTMLWNSLTLQIFLVYELLPQERKAAIEQLNREISAGHLKHAIGKRFRLDDIVAAHEAVENGEVAGNVVIDIS</sequence>
<dbReference type="Gene3D" id="3.90.180.10">
    <property type="entry name" value="Medium-chain alcohol dehydrogenases, catalytic domain"/>
    <property type="match status" value="1"/>
</dbReference>
<dbReference type="SUPFAM" id="SSF50129">
    <property type="entry name" value="GroES-like"/>
    <property type="match status" value="1"/>
</dbReference>
<protein>
    <submittedName>
        <fullName evidence="3">Alcohol dehydrogenase</fullName>
    </submittedName>
</protein>